<dbReference type="Proteomes" id="UP000221165">
    <property type="component" value="Unassembled WGS sequence"/>
</dbReference>
<dbReference type="GeneID" id="94434080"/>
<feature type="region of interest" description="Disordered" evidence="1">
    <location>
        <begin position="202"/>
        <end position="226"/>
    </location>
</feature>
<feature type="region of interest" description="Disordered" evidence="1">
    <location>
        <begin position="111"/>
        <end position="135"/>
    </location>
</feature>
<organism evidence="3 4">
    <name type="scientific">Cystoisospora suis</name>
    <dbReference type="NCBI Taxonomy" id="483139"/>
    <lineage>
        <taxon>Eukaryota</taxon>
        <taxon>Sar</taxon>
        <taxon>Alveolata</taxon>
        <taxon>Apicomplexa</taxon>
        <taxon>Conoidasida</taxon>
        <taxon>Coccidia</taxon>
        <taxon>Eucoccidiorida</taxon>
        <taxon>Eimeriorina</taxon>
        <taxon>Sarcocystidae</taxon>
        <taxon>Cystoisospora</taxon>
    </lineage>
</organism>
<feature type="region of interest" description="Disordered" evidence="1">
    <location>
        <begin position="273"/>
        <end position="352"/>
    </location>
</feature>
<reference evidence="3 4" key="1">
    <citation type="journal article" date="2017" name="Int. J. Parasitol.">
        <title>The genome of the protozoan parasite Cystoisospora suis and a reverse vaccinology approach to identify vaccine candidates.</title>
        <authorList>
            <person name="Palmieri N."/>
            <person name="Shrestha A."/>
            <person name="Ruttkowski B."/>
            <person name="Beck T."/>
            <person name="Vogl C."/>
            <person name="Tomley F."/>
            <person name="Blake D.P."/>
            <person name="Joachim A."/>
        </authorList>
    </citation>
    <scope>NUCLEOTIDE SEQUENCE [LARGE SCALE GENOMIC DNA]</scope>
    <source>
        <strain evidence="3 4">Wien I</strain>
    </source>
</reference>
<sequence>MGRQKAHESFFSLENRTWLPRRISVAREALTDTRVTRKSNFVLHRSIASSRRTGCSTEPLLGRSSSLSDADRASAFSARHLFLQSTPSISEGGVPSVRSKRLFRLRFGSTSTTTGRMHKRQDDHHPFRGTGRSKASEQVAGREGLEEMCFLSPSYVAMTESSGCSLQRRLKQDWHASVGRRPGSTQYLSPDLVIAGNRAKTASSTANHQPCTRSRQDSGKNNGKLVQADTWSSRDTDMGTLAGRGLFLASTNVPARRPISLAMTRRSFRFYPSGQITTQSQKTGVKPGIASSAVEKPGGRNSAQKDSGRHNKLTTNDRRVEADTTASDDSMDSLSKQAGVGRRDDSVKPVGTTKAERPEQFYCCYCGDLLRRRKFFASVWPELAMCAGCKDNLPDCHVCQRKAVGSAYVQRAVRFKADSLQFYQEPHLRRKTAPNSKGVGVKASAATGGLKLCDECAGLQPVLSPAQVSRLVAEAVVILYAEAGIWFGGTSAFSSFTDETREAPDHESVRRGGKKDSSFPFPIEAVDLRLLAPAGTARGDVSFGRCDTLTLSGRAPLGAHPLSGGSASEVRAVQRVLVAKGLPESVFLAHLVHELLHAFLWCSTSKIDKAIHPALEEGVCNALAARVLERRQEILMGQEERCPKGMRASPADEVSQLRASALADSPQLMSPAVAHEIKVVNLRLKLMETHRDEVYGEGYRIVRGVVKRAGLREALRLVRESGRSTEEFEEAAAEIAAPKERHYSGTYSRICQDA</sequence>
<evidence type="ECO:0000313" key="4">
    <source>
        <dbReference type="Proteomes" id="UP000221165"/>
    </source>
</evidence>
<feature type="compositionally biased region" description="Polar residues" evidence="1">
    <location>
        <begin position="202"/>
        <end position="213"/>
    </location>
</feature>
<dbReference type="PANTHER" id="PTHR24209">
    <property type="entry name" value="PROTEIN DA1-RELATED 2"/>
    <property type="match status" value="1"/>
</dbReference>
<comment type="caution">
    <text evidence="3">The sequence shown here is derived from an EMBL/GenBank/DDBJ whole genome shotgun (WGS) entry which is preliminary data.</text>
</comment>
<feature type="compositionally biased region" description="Polar residues" evidence="1">
    <location>
        <begin position="274"/>
        <end position="283"/>
    </location>
</feature>
<protein>
    <recommendedName>
        <fullName evidence="2">Protein DA1-like domain-containing protein</fullName>
    </recommendedName>
</protein>
<feature type="compositionally biased region" description="Low complexity" evidence="1">
    <location>
        <begin position="323"/>
        <end position="335"/>
    </location>
</feature>
<evidence type="ECO:0000259" key="2">
    <source>
        <dbReference type="Pfam" id="PF12315"/>
    </source>
</evidence>
<name>A0A2C6J9C2_9APIC</name>
<dbReference type="EMBL" id="MIGC01008228">
    <property type="protein sequence ID" value="PHJ15421.1"/>
    <property type="molecule type" value="Genomic_DNA"/>
</dbReference>
<dbReference type="AlphaFoldDB" id="A0A2C6J9C2"/>
<evidence type="ECO:0000313" key="3">
    <source>
        <dbReference type="EMBL" id="PHJ15421.1"/>
    </source>
</evidence>
<proteinExistence type="predicted"/>
<gene>
    <name evidence="3" type="ORF">CSUI_010768</name>
</gene>
<dbReference type="PANTHER" id="PTHR24209:SF7">
    <property type="entry name" value="PROTEIN DA1-RELATED 2"/>
    <property type="match status" value="1"/>
</dbReference>
<evidence type="ECO:0000256" key="1">
    <source>
        <dbReference type="SAM" id="MobiDB-lite"/>
    </source>
</evidence>
<dbReference type="OrthoDB" id="329432at2759"/>
<accession>A0A2C6J9C2</accession>
<dbReference type="RefSeq" id="XP_067917155.1">
    <property type="nucleotide sequence ID" value="XM_068070869.1"/>
</dbReference>
<feature type="domain" description="Protein DA1-like" evidence="2">
    <location>
        <begin position="571"/>
        <end position="719"/>
    </location>
</feature>
<dbReference type="VEuPathDB" id="ToxoDB:CSUI_010768"/>
<keyword evidence="4" id="KW-1185">Reference proteome</keyword>
<dbReference type="InterPro" id="IPR045218">
    <property type="entry name" value="DA1-like"/>
</dbReference>
<dbReference type="InterPro" id="IPR022087">
    <property type="entry name" value="DA1-like_dom"/>
</dbReference>
<dbReference type="Pfam" id="PF12315">
    <property type="entry name" value="DA1-like"/>
    <property type="match status" value="1"/>
</dbReference>